<evidence type="ECO:0000313" key="3">
    <source>
        <dbReference type="Proteomes" id="UP000230122"/>
    </source>
</evidence>
<sequence length="95" mass="10270">MSLIGITRDDFPDPPDHAYEHGSDGKGCTHMHEFDLRNAAGKVVVAEHYRCHRPAGEHPPIVGVSGDLSDDGLVVIGQDGRPWLPQPDGTWAPPP</sequence>
<reference evidence="2 3" key="1">
    <citation type="submission" date="2017-09" db="EMBL/GenBank/DDBJ databases">
        <authorList>
            <person name="Breimann J."/>
            <person name="Dorsainvil R."/>
            <person name="Seraly P."/>
            <person name="Wynn M."/>
            <person name="Davis J.P."/>
            <person name="Huynh A."/>
            <person name="Julian D."/>
            <person name="Warner M.H."/>
            <person name="Garlena R.A."/>
            <person name="Russell D.A."/>
            <person name="Pope W.H."/>
            <person name="Jacobs-Sera D."/>
            <person name="Hendrix R.W."/>
            <person name="Hatfull G.F."/>
        </authorList>
    </citation>
    <scope>NUCLEOTIDE SEQUENCE [LARGE SCALE GENOMIC DNA]</scope>
</reference>
<accession>A0A2D1GEJ9</accession>
<gene>
    <name evidence="2" type="ORF">SEA_LENNON_76</name>
</gene>
<dbReference type="Proteomes" id="UP000230122">
    <property type="component" value="Segment"/>
</dbReference>
<proteinExistence type="predicted"/>
<evidence type="ECO:0000256" key="1">
    <source>
        <dbReference type="SAM" id="MobiDB-lite"/>
    </source>
</evidence>
<keyword evidence="3" id="KW-1185">Reference proteome</keyword>
<protein>
    <submittedName>
        <fullName evidence="2">Uncharacterized protein</fullName>
    </submittedName>
</protein>
<feature type="compositionally biased region" description="Basic and acidic residues" evidence="1">
    <location>
        <begin position="7"/>
        <end position="24"/>
    </location>
</feature>
<evidence type="ECO:0000313" key="2">
    <source>
        <dbReference type="EMBL" id="ATN90269.1"/>
    </source>
</evidence>
<name>A0A2D1GEJ9_9CAUD</name>
<feature type="region of interest" description="Disordered" evidence="1">
    <location>
        <begin position="1"/>
        <end position="24"/>
    </location>
</feature>
<dbReference type="EMBL" id="MF919514">
    <property type="protein sequence ID" value="ATN90269.1"/>
    <property type="molecule type" value="Genomic_DNA"/>
</dbReference>
<organism evidence="2 3">
    <name type="scientific">Gordonia phage Lennon</name>
    <dbReference type="NCBI Taxonomy" id="2041512"/>
    <lineage>
        <taxon>Viruses</taxon>
        <taxon>Duplodnaviria</taxon>
        <taxon>Heunggongvirae</taxon>
        <taxon>Uroviricota</taxon>
        <taxon>Caudoviricetes</taxon>
        <taxon>Stackebrandtviridae</taxon>
        <taxon>Schenleyvirinae</taxon>
        <taxon>Vividuovirus</taxon>
        <taxon>Vividuovirus lennon</taxon>
        <taxon>Gordonia virus Lennon</taxon>
    </lineage>
</organism>